<name>F3YVN1_DESAF</name>
<dbReference type="GO" id="GO:0051539">
    <property type="term" value="F:4 iron, 4 sulfur cluster binding"/>
    <property type="evidence" value="ECO:0007669"/>
    <property type="project" value="UniProtKB-KW"/>
</dbReference>
<accession>F3YVN1</accession>
<evidence type="ECO:0000256" key="3">
    <source>
        <dbReference type="ARBA" id="ARBA00023002"/>
    </source>
</evidence>
<dbReference type="RefSeq" id="WP_014258615.1">
    <property type="nucleotide sequence ID" value="NC_016629.1"/>
</dbReference>
<dbReference type="PANTHER" id="PTHR43255:SF1">
    <property type="entry name" value="IRON-SULFUR-BINDING OXIDOREDUCTASE FADF-RELATED"/>
    <property type="match status" value="1"/>
</dbReference>
<evidence type="ECO:0000313" key="9">
    <source>
        <dbReference type="EMBL" id="EGJ48767.1"/>
    </source>
</evidence>
<dbReference type="PROSITE" id="PS00198">
    <property type="entry name" value="4FE4S_FER_1"/>
    <property type="match status" value="1"/>
</dbReference>
<dbReference type="GO" id="GO:0005886">
    <property type="term" value="C:plasma membrane"/>
    <property type="evidence" value="ECO:0007669"/>
    <property type="project" value="TreeGrafter"/>
</dbReference>
<dbReference type="Gene3D" id="1.10.1060.10">
    <property type="entry name" value="Alpha-helical ferredoxin"/>
    <property type="match status" value="1"/>
</dbReference>
<dbReference type="NCBIfam" id="NF045663">
    <property type="entry name" value="diclust_near_Sec"/>
    <property type="match status" value="1"/>
</dbReference>
<protein>
    <submittedName>
        <fullName evidence="9">4Fe-4S ferredoxin iron-sulfur binding domain-containing protein</fullName>
    </submittedName>
</protein>
<feature type="domain" description="Dihydroprymidine dehydrogenase" evidence="8">
    <location>
        <begin position="10"/>
        <end position="96"/>
    </location>
</feature>
<feature type="domain" description="Cysteine-rich" evidence="7">
    <location>
        <begin position="436"/>
        <end position="518"/>
    </location>
</feature>
<dbReference type="HOGENOM" id="CLU_363603_0_0_7"/>
<evidence type="ECO:0000256" key="2">
    <source>
        <dbReference type="ARBA" id="ARBA00022723"/>
    </source>
</evidence>
<dbReference type="eggNOG" id="COG0247">
    <property type="taxonomic scope" value="Bacteria"/>
</dbReference>
<dbReference type="GO" id="GO:0046872">
    <property type="term" value="F:metal ion binding"/>
    <property type="evidence" value="ECO:0007669"/>
    <property type="project" value="UniProtKB-KW"/>
</dbReference>
<dbReference type="InterPro" id="IPR036188">
    <property type="entry name" value="FAD/NAD-bd_sf"/>
</dbReference>
<dbReference type="Pfam" id="PF13534">
    <property type="entry name" value="Fer4_17"/>
    <property type="match status" value="1"/>
</dbReference>
<keyword evidence="10" id="KW-1185">Reference proteome</keyword>
<dbReference type="Pfam" id="PF14691">
    <property type="entry name" value="Fer4_20"/>
    <property type="match status" value="1"/>
</dbReference>
<proteinExistence type="predicted"/>
<feature type="region of interest" description="Disordered" evidence="6">
    <location>
        <begin position="651"/>
        <end position="672"/>
    </location>
</feature>
<evidence type="ECO:0000313" key="10">
    <source>
        <dbReference type="Proteomes" id="UP000007844"/>
    </source>
</evidence>
<dbReference type="AlphaFoldDB" id="F3YVN1"/>
<evidence type="ECO:0000259" key="7">
    <source>
        <dbReference type="Pfam" id="PF02754"/>
    </source>
</evidence>
<dbReference type="Pfam" id="PF02754">
    <property type="entry name" value="CCG"/>
    <property type="match status" value="2"/>
</dbReference>
<dbReference type="SUPFAM" id="SSF51905">
    <property type="entry name" value="FAD/NAD(P)-binding domain"/>
    <property type="match status" value="1"/>
</dbReference>
<dbReference type="InterPro" id="IPR004017">
    <property type="entry name" value="Cys_rich_dom"/>
</dbReference>
<dbReference type="InterPro" id="IPR051460">
    <property type="entry name" value="HdrC_iron-sulfur_subunit"/>
</dbReference>
<evidence type="ECO:0000256" key="5">
    <source>
        <dbReference type="ARBA" id="ARBA00023014"/>
    </source>
</evidence>
<keyword evidence="4" id="KW-0408">Iron</keyword>
<dbReference type="PANTHER" id="PTHR43255">
    <property type="entry name" value="IRON-SULFUR-BINDING OXIDOREDUCTASE FADF-RELATED-RELATED"/>
    <property type="match status" value="1"/>
</dbReference>
<keyword evidence="3" id="KW-0560">Oxidoreductase</keyword>
<dbReference type="SUPFAM" id="SSF46548">
    <property type="entry name" value="alpha-helical ferredoxin"/>
    <property type="match status" value="2"/>
</dbReference>
<dbReference type="KEGG" id="daf:Desaf_0412"/>
<dbReference type="InterPro" id="IPR017900">
    <property type="entry name" value="4Fe4S_Fe_S_CS"/>
</dbReference>
<keyword evidence="1" id="KW-0004">4Fe-4S</keyword>
<gene>
    <name evidence="9" type="ORF">Desaf_0412</name>
</gene>
<reference evidence="9 10" key="1">
    <citation type="journal article" date="2011" name="J. Bacteriol.">
        <title>Genome sequence of the mercury-methylating and pleomorphic Desulfovibrio africanus Strain Walvis Bay.</title>
        <authorList>
            <person name="Brown S.D."/>
            <person name="Wall J.D."/>
            <person name="Kucken A.M."/>
            <person name="Gilmour C.C."/>
            <person name="Podar M."/>
            <person name="Brandt C.C."/>
            <person name="Teshima H."/>
            <person name="Detter J.C."/>
            <person name="Han C.S."/>
            <person name="Land M.L."/>
            <person name="Lucas S."/>
            <person name="Han J."/>
            <person name="Pennacchio L."/>
            <person name="Nolan M."/>
            <person name="Pitluck S."/>
            <person name="Woyke T."/>
            <person name="Goodwin L."/>
            <person name="Palumbo A.V."/>
            <person name="Elias D.A."/>
        </authorList>
    </citation>
    <scope>NUCLEOTIDE SEQUENCE [LARGE SCALE GENOMIC DNA]</scope>
    <source>
        <strain evidence="9 10">Walvis Bay</strain>
    </source>
</reference>
<dbReference type="InterPro" id="IPR028261">
    <property type="entry name" value="DPD_II"/>
</dbReference>
<dbReference type="GO" id="GO:0016491">
    <property type="term" value="F:oxidoreductase activity"/>
    <property type="evidence" value="ECO:0007669"/>
    <property type="project" value="UniProtKB-KW"/>
</dbReference>
<feature type="domain" description="Cysteine-rich" evidence="7">
    <location>
        <begin position="550"/>
        <end position="616"/>
    </location>
</feature>
<dbReference type="EMBL" id="CP003221">
    <property type="protein sequence ID" value="EGJ48767.1"/>
    <property type="molecule type" value="Genomic_DNA"/>
</dbReference>
<dbReference type="Proteomes" id="UP000007844">
    <property type="component" value="Chromosome"/>
</dbReference>
<dbReference type="Gene3D" id="3.50.50.60">
    <property type="entry name" value="FAD/NAD(P)-binding domain"/>
    <property type="match status" value="1"/>
</dbReference>
<evidence type="ECO:0000256" key="1">
    <source>
        <dbReference type="ARBA" id="ARBA00022485"/>
    </source>
</evidence>
<evidence type="ECO:0000259" key="8">
    <source>
        <dbReference type="Pfam" id="PF14691"/>
    </source>
</evidence>
<dbReference type="eggNOG" id="COG0493">
    <property type="taxonomic scope" value="Bacteria"/>
</dbReference>
<evidence type="ECO:0000256" key="4">
    <source>
        <dbReference type="ARBA" id="ARBA00023004"/>
    </source>
</evidence>
<sequence length="783" mass="85974">MEQQELRDWEHRCIQEEPPLCQAACPIHVDVRALTRFLAAGDMAGARAVLERTMPLPGVLGLICDHPCEASCRRGDVEESIHIGELERACALYTKAKGRLLPLPSRGKRVAVVGGGLSALTVAWDMGRKGYAVSLFSDEPGGTLLDLPEERLPRAALSAELERLKMLRVTLHPGLPLEAATLKRLADEHDAVYVGFDERTPPDAAKLGLETERDGTPKLEPLSLATSMPGVFAGGVQPLGPLSPIGLAAQGRKAAVSMDRLVQVVSMTASREKEGPCATRLFTSIEGVERKPAVPTAESAGYLPEEAAAEASRCLQCECMECVKVCAYLERYKGYPRKYAREIYNNLSVIHGLRQANKLINSCSYCGLCETVCPNDFFMADLCAQARAEMVKTKKMPLSAHDFALRDLEFNTSEAASLLLDARGTDESGQLGTCAYLFFPGCQLSGASPDHVQRTLAHLREKLTGGVGVMLHCCGAPAQWAARQDLFDPQLARVREAWEKLGKPRLILTCPTCGATFRDHLSDVPTIPLWEVLLETGLPEGAAALDKVHALHDPCTARDQPRFLDSVRELLTRLAAPIEELALSRERTLCCGYGGLMEAANPDMGREFALRRAGQSERDYLAYCAMCRDSLSRGGKRVTHLLDLIFPESPDAVQPASPEPYVRKGPGTADRHENRARLKRALLAQAGKETSQMEPWETLELEMEPEVRLAVDQRRILTEDVKQTIHAAQASGRALAQEGGNRLMASHRPAAVTYWVEYEPLGDNRFRVHRAWCHRMRVLGIKG</sequence>
<organism evidence="9 10">
    <name type="scientific">Desulfocurvibacter africanus subsp. africanus str. Walvis Bay</name>
    <dbReference type="NCBI Taxonomy" id="690850"/>
    <lineage>
        <taxon>Bacteria</taxon>
        <taxon>Pseudomonadati</taxon>
        <taxon>Thermodesulfobacteriota</taxon>
        <taxon>Desulfovibrionia</taxon>
        <taxon>Desulfovibrionales</taxon>
        <taxon>Desulfovibrionaceae</taxon>
        <taxon>Desulfocurvibacter</taxon>
    </lineage>
</organism>
<dbReference type="STRING" id="690850.Desaf_0412"/>
<evidence type="ECO:0000256" key="6">
    <source>
        <dbReference type="SAM" id="MobiDB-lite"/>
    </source>
</evidence>
<keyword evidence="2" id="KW-0479">Metal-binding</keyword>
<keyword evidence="5" id="KW-0411">Iron-sulfur</keyword>
<dbReference type="InterPro" id="IPR009051">
    <property type="entry name" value="Helical_ferredxn"/>
</dbReference>